<accession>A0A086QW50</accession>
<feature type="non-terminal residue" evidence="4">
    <location>
        <position position="1"/>
    </location>
</feature>
<comment type="similarity">
    <text evidence="1 3">Belongs to the citrate synthase family.</text>
</comment>
<evidence type="ECO:0000256" key="3">
    <source>
        <dbReference type="RuleBase" id="RU000441"/>
    </source>
</evidence>
<dbReference type="Gene3D" id="1.10.230.10">
    <property type="entry name" value="Cytochrome P450-Terp, domain 2"/>
    <property type="match status" value="1"/>
</dbReference>
<proteinExistence type="inferred from homology"/>
<dbReference type="AlphaFoldDB" id="A0A086QW50"/>
<organism evidence="4 5">
    <name type="scientific">Toxoplasma gondii MAS</name>
    <dbReference type="NCBI Taxonomy" id="943118"/>
    <lineage>
        <taxon>Eukaryota</taxon>
        <taxon>Sar</taxon>
        <taxon>Alveolata</taxon>
        <taxon>Apicomplexa</taxon>
        <taxon>Conoidasida</taxon>
        <taxon>Coccidia</taxon>
        <taxon>Eucoccidiorida</taxon>
        <taxon>Eimeriorina</taxon>
        <taxon>Sarcocystidae</taxon>
        <taxon>Toxoplasma</taxon>
    </lineage>
</organism>
<evidence type="ECO:0000313" key="5">
    <source>
        <dbReference type="Proteomes" id="UP000028821"/>
    </source>
</evidence>
<dbReference type="InterPro" id="IPR002020">
    <property type="entry name" value="Citrate_synthase"/>
</dbReference>
<gene>
    <name evidence="4" type="ORF">TGMAS_268890B</name>
</gene>
<dbReference type="PANTHER" id="PTHR11739:SF8">
    <property type="entry name" value="CITRATE SYNTHASE, MITOCHONDRIAL"/>
    <property type="match status" value="1"/>
</dbReference>
<dbReference type="InterPro" id="IPR036969">
    <property type="entry name" value="Citrate_synthase_sf"/>
</dbReference>
<dbReference type="PANTHER" id="PTHR11739">
    <property type="entry name" value="CITRATE SYNTHASE"/>
    <property type="match status" value="1"/>
</dbReference>
<dbReference type="InterPro" id="IPR019810">
    <property type="entry name" value="Citrate_synthase_AS"/>
</dbReference>
<comment type="caution">
    <text evidence="4">The sequence shown here is derived from an EMBL/GenBank/DDBJ whole genome shotgun (WGS) entry which is preliminary data.</text>
</comment>
<dbReference type="Gene3D" id="1.10.580.10">
    <property type="entry name" value="Citrate Synthase, domain 1"/>
    <property type="match status" value="1"/>
</dbReference>
<dbReference type="Pfam" id="PF00285">
    <property type="entry name" value="Citrate_synt"/>
    <property type="match status" value="1"/>
</dbReference>
<dbReference type="GO" id="GO:0005759">
    <property type="term" value="C:mitochondrial matrix"/>
    <property type="evidence" value="ECO:0007669"/>
    <property type="project" value="TreeGrafter"/>
</dbReference>
<protein>
    <recommendedName>
        <fullName evidence="3">Citrate synthase</fullName>
    </recommendedName>
</protein>
<dbReference type="EMBL" id="AEXC02000472">
    <property type="protein sequence ID" value="KFH16832.1"/>
    <property type="molecule type" value="Genomic_DNA"/>
</dbReference>
<dbReference type="PROSITE" id="PS00480">
    <property type="entry name" value="CITRATE_SYNTHASE"/>
    <property type="match status" value="1"/>
</dbReference>
<keyword evidence="4" id="KW-0012">Acyltransferase</keyword>
<dbReference type="PRINTS" id="PR00143">
    <property type="entry name" value="CITRTSNTHASE"/>
</dbReference>
<keyword evidence="2 3" id="KW-0808">Transferase</keyword>
<sequence>DTLASGRVIPGYGHAVLRVTDPRFTAQREFALKYLKDDELFQLLNVAYNTIPDVLLATGKVKNPYPNVDCHSGVLLQHFGITEADFYTVLFGVSRAIGIACQYVWDRILGLPIERPKSTTLDLLKAACVERKGN</sequence>
<evidence type="ECO:0000256" key="1">
    <source>
        <dbReference type="ARBA" id="ARBA00010566"/>
    </source>
</evidence>
<dbReference type="GO" id="GO:0006099">
    <property type="term" value="P:tricarboxylic acid cycle"/>
    <property type="evidence" value="ECO:0007669"/>
    <property type="project" value="TreeGrafter"/>
</dbReference>
<dbReference type="InterPro" id="IPR016142">
    <property type="entry name" value="Citrate_synth-like_lrg_a-sub"/>
</dbReference>
<dbReference type="VEuPathDB" id="ToxoDB:TGMAS_268890B"/>
<dbReference type="InterPro" id="IPR016143">
    <property type="entry name" value="Citrate_synth-like_sm_a-sub"/>
</dbReference>
<dbReference type="Proteomes" id="UP000028821">
    <property type="component" value="Unassembled WGS sequence"/>
</dbReference>
<evidence type="ECO:0000313" key="4">
    <source>
        <dbReference type="EMBL" id="KFH16832.1"/>
    </source>
</evidence>
<dbReference type="GO" id="GO:0046912">
    <property type="term" value="F:acyltransferase activity, acyl groups converted into alkyl on transfer"/>
    <property type="evidence" value="ECO:0007669"/>
    <property type="project" value="InterPro"/>
</dbReference>
<evidence type="ECO:0000256" key="2">
    <source>
        <dbReference type="ARBA" id="ARBA00022679"/>
    </source>
</evidence>
<reference evidence="4 5" key="1">
    <citation type="submission" date="2014-04" db="EMBL/GenBank/DDBJ databases">
        <authorList>
            <person name="Sibley D."/>
            <person name="Venepally P."/>
            <person name="Karamycheva S."/>
            <person name="Hadjithomas M."/>
            <person name="Khan A."/>
            <person name="Brunk B."/>
            <person name="Roos D."/>
            <person name="Caler E."/>
            <person name="Lorenzi H."/>
        </authorList>
    </citation>
    <scope>NUCLEOTIDE SEQUENCE [LARGE SCALE GENOMIC DNA]</scope>
    <source>
        <strain evidence="4 5">MAS</strain>
    </source>
</reference>
<dbReference type="SUPFAM" id="SSF48256">
    <property type="entry name" value="Citrate synthase"/>
    <property type="match status" value="1"/>
</dbReference>
<name>A0A086QW50_TOXGO</name>
<dbReference type="GO" id="GO:0005975">
    <property type="term" value="P:carbohydrate metabolic process"/>
    <property type="evidence" value="ECO:0007669"/>
    <property type="project" value="TreeGrafter"/>
</dbReference>